<sequence length="487" mass="54363">MPSIIYIITLIIFLSWNRNIIVSAETWCYDTVNPLEQDNPKPVRCPAVTEKQDNIFHNVGINPNASTNMFEISFTCDPSANQTTCDKAKESFEKAGEIFTSVLSLNTPIRINASLVSLSDDTVLGSAAPARLIPLKCKDKKIRNFPQSLVKQFQFSTHPEYASDDIIAVFNSKCNFYFEGDPTITPDQIGFLELIVHEIVHGLGLVTNWKPLLNSNTVTELTPALNLTSTSTSYSDKSDPEVYYGFIETIFDSFIVTNEGNRFSDFTEQLNDFTPYGTKFQDQSAFISAFINSPEYNVSQMVLKYSQTANTMVFLANPHSELIWLESNITPYSKGSSISHFSMEIYDNTTDFLMTYLQHPGRSLETALQQNNATCVIGPKLLYLFETIGYATPNNPNPQKPSLIESHPVKSKTTSWKNSTTTTTTTTIDTNDTTTTTDSNDKSKPTTSNLFSSTESIIFNNNNYGWINLVISLSVGGLFFISGGWIF</sequence>
<feature type="signal peptide" evidence="3">
    <location>
        <begin position="1"/>
        <end position="24"/>
    </location>
</feature>
<feature type="transmembrane region" description="Helical" evidence="2">
    <location>
        <begin position="464"/>
        <end position="486"/>
    </location>
</feature>
<gene>
    <name evidence="4" type="ORF">C2G38_2254564</name>
</gene>
<protein>
    <recommendedName>
        <fullName evidence="6">Sequence orphan</fullName>
    </recommendedName>
</protein>
<dbReference type="OrthoDB" id="273345at2759"/>
<keyword evidence="2" id="KW-0472">Membrane</keyword>
<comment type="caution">
    <text evidence="4">The sequence shown here is derived from an EMBL/GenBank/DDBJ whole genome shotgun (WGS) entry which is preliminary data.</text>
</comment>
<dbReference type="AlphaFoldDB" id="A0A397U4Z9"/>
<dbReference type="EMBL" id="QKWP01002249">
    <property type="protein sequence ID" value="RIB04117.1"/>
    <property type="molecule type" value="Genomic_DNA"/>
</dbReference>
<dbReference type="Proteomes" id="UP000266673">
    <property type="component" value="Unassembled WGS sequence"/>
</dbReference>
<evidence type="ECO:0000313" key="5">
    <source>
        <dbReference type="Proteomes" id="UP000266673"/>
    </source>
</evidence>
<feature type="chain" id="PRO_5017473541" description="Sequence orphan" evidence="3">
    <location>
        <begin position="25"/>
        <end position="487"/>
    </location>
</feature>
<accession>A0A397U4Z9</accession>
<evidence type="ECO:0000256" key="3">
    <source>
        <dbReference type="SAM" id="SignalP"/>
    </source>
</evidence>
<organism evidence="4 5">
    <name type="scientific">Gigaspora rosea</name>
    <dbReference type="NCBI Taxonomy" id="44941"/>
    <lineage>
        <taxon>Eukaryota</taxon>
        <taxon>Fungi</taxon>
        <taxon>Fungi incertae sedis</taxon>
        <taxon>Mucoromycota</taxon>
        <taxon>Glomeromycotina</taxon>
        <taxon>Glomeromycetes</taxon>
        <taxon>Diversisporales</taxon>
        <taxon>Gigasporaceae</taxon>
        <taxon>Gigaspora</taxon>
    </lineage>
</organism>
<proteinExistence type="predicted"/>
<keyword evidence="2" id="KW-1133">Transmembrane helix</keyword>
<evidence type="ECO:0000256" key="1">
    <source>
        <dbReference type="SAM" id="MobiDB-lite"/>
    </source>
</evidence>
<feature type="region of interest" description="Disordered" evidence="1">
    <location>
        <begin position="395"/>
        <end position="448"/>
    </location>
</feature>
<feature type="compositionally biased region" description="Low complexity" evidence="1">
    <location>
        <begin position="411"/>
        <end position="438"/>
    </location>
</feature>
<keyword evidence="5" id="KW-1185">Reference proteome</keyword>
<evidence type="ECO:0000313" key="4">
    <source>
        <dbReference type="EMBL" id="RIB04117.1"/>
    </source>
</evidence>
<keyword evidence="2" id="KW-0812">Transmembrane</keyword>
<dbReference type="STRING" id="44941.A0A397U4Z9"/>
<evidence type="ECO:0008006" key="6">
    <source>
        <dbReference type="Google" id="ProtNLM"/>
    </source>
</evidence>
<evidence type="ECO:0000256" key="2">
    <source>
        <dbReference type="SAM" id="Phobius"/>
    </source>
</evidence>
<name>A0A397U4Z9_9GLOM</name>
<reference evidence="4 5" key="1">
    <citation type="submission" date="2018-06" db="EMBL/GenBank/DDBJ databases">
        <title>Comparative genomics reveals the genomic features of Rhizophagus irregularis, R. cerebriforme, R. diaphanum and Gigaspora rosea, and their symbiotic lifestyle signature.</title>
        <authorList>
            <person name="Morin E."/>
            <person name="San Clemente H."/>
            <person name="Chen E.C.H."/>
            <person name="De La Providencia I."/>
            <person name="Hainaut M."/>
            <person name="Kuo A."/>
            <person name="Kohler A."/>
            <person name="Murat C."/>
            <person name="Tang N."/>
            <person name="Roy S."/>
            <person name="Loubradou J."/>
            <person name="Henrissat B."/>
            <person name="Grigoriev I.V."/>
            <person name="Corradi N."/>
            <person name="Roux C."/>
            <person name="Martin F.M."/>
        </authorList>
    </citation>
    <scope>NUCLEOTIDE SEQUENCE [LARGE SCALE GENOMIC DNA]</scope>
    <source>
        <strain evidence="4 5">DAOM 194757</strain>
    </source>
</reference>
<keyword evidence="3" id="KW-0732">Signal</keyword>